<dbReference type="RefSeq" id="WP_095332580.1">
    <property type="nucleotide sequence ID" value="NZ_CP026031.1"/>
</dbReference>
<evidence type="ECO:0000313" key="1">
    <source>
        <dbReference type="EMBL" id="PAD81707.1"/>
    </source>
</evidence>
<reference evidence="1 2" key="1">
    <citation type="submission" date="2017-07" db="EMBL/GenBank/DDBJ databases">
        <title>Isolation and whole genome analysis of endospore-forming bacteria from heroin.</title>
        <authorList>
            <person name="Kalinowski J."/>
            <person name="Ahrens B."/>
            <person name="Al-Dilaimi A."/>
            <person name="Winkler A."/>
            <person name="Wibberg D."/>
            <person name="Schleenbecker U."/>
            <person name="Ruckert C."/>
            <person name="Wolfel R."/>
            <person name="Grass G."/>
        </authorList>
    </citation>
    <scope>NUCLEOTIDE SEQUENCE [LARGE SCALE GENOMIC DNA]</scope>
    <source>
        <strain evidence="1 2">7521-2</strain>
    </source>
</reference>
<evidence type="ECO:0000313" key="2">
    <source>
        <dbReference type="Proteomes" id="UP000216961"/>
    </source>
</evidence>
<dbReference type="Pfam" id="PF00874">
    <property type="entry name" value="PRD"/>
    <property type="match status" value="2"/>
</dbReference>
<dbReference type="PROSITE" id="PS51372">
    <property type="entry name" value="PRD_2"/>
    <property type="match status" value="2"/>
</dbReference>
<sequence>MLRINKILNNNAVVIIEEGTEKIVLGAGIAFQKGKNDLIQESKIEKIFILKNETKQFQELLESLPESYITIAEEIISYAEEFLEVELNSHIHIALTDHLAFAIDRMKKGIAIRNRLLSEVKILYPKEYEIGVWAINQVEKKLGIQLPIDEAGYIGLHIHTGTMNSNNVDVPLKRTMILQDLLDIVASQLNMEIDKDSLTYHRFLTHLEFVISRMEKNEAFHEMDDEMLDIVKSKYKRAYECSEVLAVFLNQEYQYEVPESEVGFLTLHIQRLWDKSNK</sequence>
<dbReference type="AlphaFoldDB" id="A0A268F8J7"/>
<name>A0A268F8J7_NIACI</name>
<dbReference type="SUPFAM" id="SSF50151">
    <property type="entry name" value="SacY-like RNA-binding domain"/>
    <property type="match status" value="1"/>
</dbReference>
<dbReference type="InterPro" id="IPR011608">
    <property type="entry name" value="PRD"/>
</dbReference>
<dbReference type="Gene3D" id="1.10.1790.10">
    <property type="entry name" value="PRD domain"/>
    <property type="match status" value="2"/>
</dbReference>
<dbReference type="InterPro" id="IPR036634">
    <property type="entry name" value="PRD_sf"/>
</dbReference>
<dbReference type="PANTHER" id="PTHR30185:SF15">
    <property type="entry name" value="CRYPTIC BETA-GLUCOSIDE BGL OPERON ANTITERMINATOR"/>
    <property type="match status" value="1"/>
</dbReference>
<dbReference type="GO" id="GO:0006355">
    <property type="term" value="P:regulation of DNA-templated transcription"/>
    <property type="evidence" value="ECO:0007669"/>
    <property type="project" value="InterPro"/>
</dbReference>
<dbReference type="InterPro" id="IPR050661">
    <property type="entry name" value="BglG_antiterminators"/>
</dbReference>
<comment type="caution">
    <text evidence="1">The sequence shown here is derived from an EMBL/GenBank/DDBJ whole genome shotgun (WGS) entry which is preliminary data.</text>
</comment>
<dbReference type="GO" id="GO:0003723">
    <property type="term" value="F:RNA binding"/>
    <property type="evidence" value="ECO:0007669"/>
    <property type="project" value="InterPro"/>
</dbReference>
<accession>A0A268F8J7</accession>
<dbReference type="InterPro" id="IPR004341">
    <property type="entry name" value="CAT_RNA-bd_dom"/>
</dbReference>
<dbReference type="Gene3D" id="2.30.24.10">
    <property type="entry name" value="CAT RNA-binding domain"/>
    <property type="match status" value="1"/>
</dbReference>
<protein>
    <submittedName>
        <fullName evidence="1">Levansucrase</fullName>
    </submittedName>
</protein>
<dbReference type="Proteomes" id="UP000216961">
    <property type="component" value="Unassembled WGS sequence"/>
</dbReference>
<dbReference type="KEGG" id="bcir:C2I06_16290"/>
<dbReference type="SUPFAM" id="SSF63520">
    <property type="entry name" value="PTS-regulatory domain, PRD"/>
    <property type="match status" value="2"/>
</dbReference>
<gene>
    <name evidence="1" type="ORF">CHH57_18525</name>
</gene>
<dbReference type="PANTHER" id="PTHR30185">
    <property type="entry name" value="CRYPTIC BETA-GLUCOSIDE BGL OPERON ANTITERMINATOR"/>
    <property type="match status" value="1"/>
</dbReference>
<dbReference type="EMBL" id="NPBQ01000113">
    <property type="protein sequence ID" value="PAD81707.1"/>
    <property type="molecule type" value="Genomic_DNA"/>
</dbReference>
<dbReference type="Pfam" id="PF03123">
    <property type="entry name" value="CAT_RBD"/>
    <property type="match status" value="1"/>
</dbReference>
<proteinExistence type="predicted"/>
<organism evidence="1 2">
    <name type="scientific">Niallia circulans</name>
    <name type="common">Bacillus circulans</name>
    <dbReference type="NCBI Taxonomy" id="1397"/>
    <lineage>
        <taxon>Bacteria</taxon>
        <taxon>Bacillati</taxon>
        <taxon>Bacillota</taxon>
        <taxon>Bacilli</taxon>
        <taxon>Bacillales</taxon>
        <taxon>Bacillaceae</taxon>
        <taxon>Niallia</taxon>
    </lineage>
</organism>
<dbReference type="InterPro" id="IPR036650">
    <property type="entry name" value="CAT_RNA-bd_dom_sf"/>
</dbReference>
<dbReference type="SMART" id="SM01061">
    <property type="entry name" value="CAT_RBD"/>
    <property type="match status" value="1"/>
</dbReference>